<dbReference type="AlphaFoldDB" id="Q7XK07"/>
<sequence>MAARGGRLAAVSGGARVCGGNGASGVDLRSGPVAGMRHGAAALWEAAARPGEVGIAGGERLETEGRAAARFSRWGGISVVVWGKRRGGRGAARRGEADGTHGAARWWLGWREKAAGELRRAAGARLGEGRAGEGAGSSGKLGKWERRPRGSFLLARGGGIMAAEGGIDRQRSSEWAPATWAKWGGSAPVLEGESGEESGGGGATRSRGRGERAGGGGGGIGGDVGRPWRRFRLREPEVRDGPDRGLNKYDTLGILSDEMLQWMVISDGGSHFIDKTFRDLLRDMGAKHNVATPYHPQTSELEHRAYWAIRNWNMDFEGAREWRKLQITELEEWREKAYHNAKIYKERTKRWHDKRIKIKKIKPGDKVLMFNSRVKLFGHGKLHSKWEGPFDVIDTSSHGAITLRDDSGNIFKPLHSIAPSTLKPLIQALVPFMVGKSLMPYIGSSSNNTYNLEGEPTPVNQLIPVEEYMMEGVNAVWAQPLAVVPGSPANLEPIGELRGLAEPGVEPNPSRLRSAPHSAVRSLSPRHVTKTKIRVGFAGATADNGRARSMEGAMSFPR</sequence>
<accession>Q7XK07</accession>
<protein>
    <submittedName>
        <fullName evidence="2">OSJNBa0061C08.13 protein</fullName>
    </submittedName>
</protein>
<dbReference type="InterPro" id="IPR012337">
    <property type="entry name" value="RNaseH-like_sf"/>
</dbReference>
<dbReference type="EMBL" id="BX569685">
    <property type="protein sequence ID" value="CAE05906.1"/>
    <property type="molecule type" value="Genomic_DNA"/>
</dbReference>
<dbReference type="Proteomes" id="UP000000763">
    <property type="component" value="Chromosome 4"/>
</dbReference>
<evidence type="ECO:0000313" key="2">
    <source>
        <dbReference type="EMBL" id="CAE05906.1"/>
    </source>
</evidence>
<dbReference type="InterPro" id="IPR036397">
    <property type="entry name" value="RNaseH_sf"/>
</dbReference>
<feature type="compositionally biased region" description="Gly residues" evidence="1">
    <location>
        <begin position="213"/>
        <end position="224"/>
    </location>
</feature>
<gene>
    <name evidence="2" type="primary">OSJNBa0061C08.13</name>
</gene>
<dbReference type="Gene3D" id="3.30.420.10">
    <property type="entry name" value="Ribonuclease H-like superfamily/Ribonuclease H"/>
    <property type="match status" value="1"/>
</dbReference>
<organism evidence="2 3">
    <name type="scientific">Oryza sativa subsp. japonica</name>
    <name type="common">Rice</name>
    <dbReference type="NCBI Taxonomy" id="39947"/>
    <lineage>
        <taxon>Eukaryota</taxon>
        <taxon>Viridiplantae</taxon>
        <taxon>Streptophyta</taxon>
        <taxon>Embryophyta</taxon>
        <taxon>Tracheophyta</taxon>
        <taxon>Spermatophyta</taxon>
        <taxon>Magnoliopsida</taxon>
        <taxon>Liliopsida</taxon>
        <taxon>Poales</taxon>
        <taxon>Poaceae</taxon>
        <taxon>BOP clade</taxon>
        <taxon>Oryzoideae</taxon>
        <taxon>Oryzeae</taxon>
        <taxon>Oryzinae</taxon>
        <taxon>Oryza</taxon>
        <taxon>Oryza sativa</taxon>
    </lineage>
</organism>
<reference evidence="3" key="2">
    <citation type="journal article" date="2008" name="Nucleic Acids Res.">
        <title>The rice annotation project database (RAP-DB): 2008 update.</title>
        <authorList>
            <consortium name="The rice annotation project (RAP)"/>
        </authorList>
    </citation>
    <scope>GENOME REANNOTATION</scope>
    <source>
        <strain evidence="3">cv. Nipponbare</strain>
    </source>
</reference>
<dbReference type="GO" id="GO:0003676">
    <property type="term" value="F:nucleic acid binding"/>
    <property type="evidence" value="ECO:0007669"/>
    <property type="project" value="InterPro"/>
</dbReference>
<dbReference type="SUPFAM" id="SSF53098">
    <property type="entry name" value="Ribonuclease H-like"/>
    <property type="match status" value="1"/>
</dbReference>
<reference evidence="3" key="1">
    <citation type="journal article" date="2005" name="Nature">
        <title>The map-based sequence of the rice genome.</title>
        <authorList>
            <consortium name="International rice genome sequencing project (IRGSP)"/>
            <person name="Matsumoto T."/>
            <person name="Wu J."/>
            <person name="Kanamori H."/>
            <person name="Katayose Y."/>
            <person name="Fujisawa M."/>
            <person name="Namiki N."/>
            <person name="Mizuno H."/>
            <person name="Yamamoto K."/>
            <person name="Antonio B.A."/>
            <person name="Baba T."/>
            <person name="Sakata K."/>
            <person name="Nagamura Y."/>
            <person name="Aoki H."/>
            <person name="Arikawa K."/>
            <person name="Arita K."/>
            <person name="Bito T."/>
            <person name="Chiden Y."/>
            <person name="Fujitsuka N."/>
            <person name="Fukunaka R."/>
            <person name="Hamada M."/>
            <person name="Harada C."/>
            <person name="Hayashi A."/>
            <person name="Hijishita S."/>
            <person name="Honda M."/>
            <person name="Hosokawa S."/>
            <person name="Ichikawa Y."/>
            <person name="Idonuma A."/>
            <person name="Iijima M."/>
            <person name="Ikeda M."/>
            <person name="Ikeno M."/>
            <person name="Ito K."/>
            <person name="Ito S."/>
            <person name="Ito T."/>
            <person name="Ito Y."/>
            <person name="Ito Y."/>
            <person name="Iwabuchi A."/>
            <person name="Kamiya K."/>
            <person name="Karasawa W."/>
            <person name="Kurita K."/>
            <person name="Katagiri S."/>
            <person name="Kikuta A."/>
            <person name="Kobayashi H."/>
            <person name="Kobayashi N."/>
            <person name="Machita K."/>
            <person name="Maehara T."/>
            <person name="Masukawa M."/>
            <person name="Mizubayashi T."/>
            <person name="Mukai Y."/>
            <person name="Nagasaki H."/>
            <person name="Nagata Y."/>
            <person name="Naito S."/>
            <person name="Nakashima M."/>
            <person name="Nakama Y."/>
            <person name="Nakamichi Y."/>
            <person name="Nakamura M."/>
            <person name="Meguro A."/>
            <person name="Negishi M."/>
            <person name="Ohta I."/>
            <person name="Ohta T."/>
            <person name="Okamoto M."/>
            <person name="Ono N."/>
            <person name="Saji S."/>
            <person name="Sakaguchi M."/>
            <person name="Sakai K."/>
            <person name="Shibata M."/>
            <person name="Shimokawa T."/>
            <person name="Song J."/>
            <person name="Takazaki Y."/>
            <person name="Terasawa K."/>
            <person name="Tsugane M."/>
            <person name="Tsuji K."/>
            <person name="Ueda S."/>
            <person name="Waki K."/>
            <person name="Yamagata H."/>
            <person name="Yamamoto M."/>
            <person name="Yamamoto S."/>
            <person name="Yamane H."/>
            <person name="Yoshiki S."/>
            <person name="Yoshihara R."/>
            <person name="Yukawa K."/>
            <person name="Zhong H."/>
            <person name="Yano M."/>
            <person name="Yuan Q."/>
            <person name="Ouyang S."/>
            <person name="Liu J."/>
            <person name="Jones K.M."/>
            <person name="Gansberger K."/>
            <person name="Moffat K."/>
            <person name="Hill J."/>
            <person name="Bera J."/>
            <person name="Fadrosh D."/>
            <person name="Jin S."/>
            <person name="Johri S."/>
            <person name="Kim M."/>
            <person name="Overton L."/>
            <person name="Reardon M."/>
            <person name="Tsitrin T."/>
            <person name="Vuong H."/>
            <person name="Weaver B."/>
            <person name="Ciecko A."/>
            <person name="Tallon L."/>
            <person name="Jackson J."/>
            <person name="Pai G."/>
            <person name="Aken S.V."/>
            <person name="Utterback T."/>
            <person name="Reidmuller S."/>
            <person name="Feldblyum T."/>
            <person name="Hsiao J."/>
            <person name="Zismann V."/>
            <person name="Iobst S."/>
            <person name="de Vazeille A.R."/>
            <person name="Buell C.R."/>
            <person name="Ying K."/>
            <person name="Li Y."/>
            <person name="Lu T."/>
            <person name="Huang Y."/>
            <person name="Zhao Q."/>
            <person name="Feng Q."/>
            <person name="Zhang L."/>
            <person name="Zhu J."/>
            <person name="Weng Q."/>
            <person name="Mu J."/>
            <person name="Lu Y."/>
            <person name="Fan D."/>
            <person name="Liu Y."/>
            <person name="Guan J."/>
            <person name="Zhang Y."/>
            <person name="Yu S."/>
            <person name="Liu X."/>
            <person name="Zhang Y."/>
            <person name="Hong G."/>
            <person name="Han B."/>
            <person name="Choisne N."/>
            <person name="Demange N."/>
            <person name="Orjeda G."/>
            <person name="Samain S."/>
            <person name="Cattolico L."/>
            <person name="Pelletier E."/>
            <person name="Couloux A."/>
            <person name="Segurens B."/>
            <person name="Wincker P."/>
            <person name="D'Hont A."/>
            <person name="Scarpelli C."/>
            <person name="Weissenbach J."/>
            <person name="Salanoubat M."/>
            <person name="Quetier F."/>
            <person name="Yu Y."/>
            <person name="Kim H.R."/>
            <person name="Rambo T."/>
            <person name="Currie J."/>
            <person name="Collura K."/>
            <person name="Luo M."/>
            <person name="Yang T."/>
            <person name="Ammiraju J.S.S."/>
            <person name="Engler F."/>
            <person name="Soderlund C."/>
            <person name="Wing R.A."/>
            <person name="Palmer L.E."/>
            <person name="de la Bastide M."/>
            <person name="Spiegel L."/>
            <person name="Nascimento L."/>
            <person name="Zutavern T."/>
            <person name="O'Shaughnessy A."/>
            <person name="Dike S."/>
            <person name="Dedhia N."/>
            <person name="Preston R."/>
            <person name="Balija V."/>
            <person name="McCombie W.R."/>
            <person name="Chow T."/>
            <person name="Chen H."/>
            <person name="Chung M."/>
            <person name="Chen C."/>
            <person name="Shaw J."/>
            <person name="Wu H."/>
            <person name="Hsiao K."/>
            <person name="Chao Y."/>
            <person name="Chu M."/>
            <person name="Cheng C."/>
            <person name="Hour A."/>
            <person name="Lee P."/>
            <person name="Lin S."/>
            <person name="Lin Y."/>
            <person name="Liou J."/>
            <person name="Liu S."/>
            <person name="Hsing Y."/>
            <person name="Raghuvanshi S."/>
            <person name="Mohanty A."/>
            <person name="Bharti A.K."/>
            <person name="Gaur A."/>
            <person name="Gupta V."/>
            <person name="Kumar D."/>
            <person name="Ravi V."/>
            <person name="Vij S."/>
            <person name="Kapur A."/>
            <person name="Khurana P."/>
            <person name="Khurana P."/>
            <person name="Khurana J.P."/>
            <person name="Tyagi A.K."/>
            <person name="Gaikwad K."/>
            <person name="Singh A."/>
            <person name="Dalal V."/>
            <person name="Srivastava S."/>
            <person name="Dixit A."/>
            <person name="Pal A.K."/>
            <person name="Ghazi I.A."/>
            <person name="Yadav M."/>
            <person name="Pandit A."/>
            <person name="Bhargava A."/>
            <person name="Sureshbabu K."/>
            <person name="Batra K."/>
            <person name="Sharma T.R."/>
            <person name="Mohapatra T."/>
            <person name="Singh N.K."/>
            <person name="Messing J."/>
            <person name="Nelson A.B."/>
            <person name="Fuks G."/>
            <person name="Kavchok S."/>
            <person name="Keizer G."/>
            <person name="Linton E."/>
            <person name="Llaca V."/>
            <person name="Song R."/>
            <person name="Tanyolac B."/>
            <person name="Young S."/>
            <person name="Ho-Il K."/>
            <person name="Hahn J.H."/>
            <person name="Sangsakoo G."/>
            <person name="Vanavichit A."/>
            <person name="de Mattos Luiz.A.T."/>
            <person name="Zimmer P.D."/>
            <person name="Malone G."/>
            <person name="Dellagostin O."/>
            <person name="de Oliveira A.C."/>
            <person name="Bevan M."/>
            <person name="Bancroft I."/>
            <person name="Minx P."/>
            <person name="Cordum H."/>
            <person name="Wilson R."/>
            <person name="Cheng Z."/>
            <person name="Jin W."/>
            <person name="Jiang J."/>
            <person name="Leong S.A."/>
            <person name="Iwama H."/>
            <person name="Gojobori T."/>
            <person name="Itoh T."/>
            <person name="Niimura Y."/>
            <person name="Fujii Y."/>
            <person name="Habara T."/>
            <person name="Sakai H."/>
            <person name="Sato Y."/>
            <person name="Wilson G."/>
            <person name="Kumar K."/>
            <person name="McCouch S."/>
            <person name="Juretic N."/>
            <person name="Hoen D."/>
            <person name="Wright S."/>
            <person name="Bruskiewich R."/>
            <person name="Bureau T."/>
            <person name="Miyao A."/>
            <person name="Hirochika H."/>
            <person name="Nishikawa T."/>
            <person name="Kadowaki K."/>
            <person name="Sugiura M."/>
            <person name="Burr B."/>
            <person name="Sasaki T."/>
        </authorList>
    </citation>
    <scope>NUCLEOTIDE SEQUENCE [LARGE SCALE GENOMIC DNA]</scope>
    <source>
        <strain evidence="3">cv. Nipponbare</strain>
    </source>
</reference>
<feature type="region of interest" description="Disordered" evidence="1">
    <location>
        <begin position="503"/>
        <end position="524"/>
    </location>
</feature>
<feature type="region of interest" description="Disordered" evidence="1">
    <location>
        <begin position="185"/>
        <end position="226"/>
    </location>
</feature>
<evidence type="ECO:0000313" key="3">
    <source>
        <dbReference type="Proteomes" id="UP000000763"/>
    </source>
</evidence>
<proteinExistence type="predicted"/>
<name>Q7XK07_ORYSJ</name>
<evidence type="ECO:0000256" key="1">
    <source>
        <dbReference type="SAM" id="MobiDB-lite"/>
    </source>
</evidence>